<gene>
    <name evidence="4" type="ORF">E1956_44830</name>
</gene>
<evidence type="ECO:0000256" key="1">
    <source>
        <dbReference type="ARBA" id="ARBA00006611"/>
    </source>
</evidence>
<feature type="domain" description="AAA+ ATPase" evidence="3">
    <location>
        <begin position="211"/>
        <end position="380"/>
    </location>
</feature>
<dbReference type="Proteomes" id="UP000295727">
    <property type="component" value="Plasmid unnamed1"/>
</dbReference>
<dbReference type="InterPro" id="IPR027417">
    <property type="entry name" value="P-loop_NTPase"/>
</dbReference>
<dbReference type="Gene3D" id="3.40.50.300">
    <property type="entry name" value="P-loop containing nucleotide triphosphate hydrolases"/>
    <property type="match status" value="1"/>
</dbReference>
<dbReference type="RefSeq" id="WP_134760449.1">
    <property type="nucleotide sequence ID" value="NZ_CP038152.1"/>
</dbReference>
<name>A0A4P7D608_9BURK</name>
<dbReference type="Gene3D" id="3.30.450.90">
    <property type="match status" value="1"/>
</dbReference>
<dbReference type="KEGG" id="ppai:E1956_44830"/>
<feature type="region of interest" description="Disordered" evidence="2">
    <location>
        <begin position="82"/>
        <end position="101"/>
    </location>
</feature>
<comment type="similarity">
    <text evidence="1">Belongs to the GSP E family.</text>
</comment>
<protein>
    <submittedName>
        <fullName evidence="4">Haloacid dehalogenase</fullName>
    </submittedName>
</protein>
<dbReference type="GO" id="GO:0016887">
    <property type="term" value="F:ATP hydrolysis activity"/>
    <property type="evidence" value="ECO:0007669"/>
    <property type="project" value="InterPro"/>
</dbReference>
<evidence type="ECO:0000259" key="3">
    <source>
        <dbReference type="SMART" id="SM00382"/>
    </source>
</evidence>
<proteinExistence type="inferred from homology"/>
<dbReference type="Pfam" id="PF00437">
    <property type="entry name" value="T2SSE"/>
    <property type="match status" value="1"/>
</dbReference>
<geneLocation type="plasmid" evidence="4 5">
    <name>unnamed1</name>
</geneLocation>
<evidence type="ECO:0000313" key="4">
    <source>
        <dbReference type="EMBL" id="QBR04251.1"/>
    </source>
</evidence>
<dbReference type="SUPFAM" id="SSF52540">
    <property type="entry name" value="P-loop containing nucleoside triphosphate hydrolases"/>
    <property type="match status" value="1"/>
</dbReference>
<evidence type="ECO:0000256" key="2">
    <source>
        <dbReference type="SAM" id="MobiDB-lite"/>
    </source>
</evidence>
<dbReference type="InterPro" id="IPR050921">
    <property type="entry name" value="T4SS_GSP_E_ATPase"/>
</dbReference>
<dbReference type="PANTHER" id="PTHR30486:SF6">
    <property type="entry name" value="TYPE IV PILUS RETRACTATION ATPASE PILT"/>
    <property type="match status" value="1"/>
</dbReference>
<reference evidence="4 5" key="1">
    <citation type="submission" date="2019-03" db="EMBL/GenBank/DDBJ databases">
        <title>Paraburkholderia sp. 7MH5, isolated from subtropical forest soil.</title>
        <authorList>
            <person name="Gao Z.-H."/>
            <person name="Qiu L.-H."/>
        </authorList>
    </citation>
    <scope>NUCLEOTIDE SEQUENCE [LARGE SCALE GENOMIC DNA]</scope>
    <source>
        <strain evidence="4 5">7MH5</strain>
        <plasmid evidence="4 5">unnamed1</plasmid>
    </source>
</reference>
<dbReference type="AlphaFoldDB" id="A0A4P7D608"/>
<keyword evidence="4" id="KW-0614">Plasmid</keyword>
<dbReference type="PANTHER" id="PTHR30486">
    <property type="entry name" value="TWITCHING MOTILITY PROTEIN PILT"/>
    <property type="match status" value="1"/>
</dbReference>
<feature type="compositionally biased region" description="Basic and acidic residues" evidence="2">
    <location>
        <begin position="82"/>
        <end position="94"/>
    </location>
</feature>
<organism evidence="4 5">
    <name type="scientific">Paraburkholderia pallida</name>
    <dbReference type="NCBI Taxonomy" id="2547399"/>
    <lineage>
        <taxon>Bacteria</taxon>
        <taxon>Pseudomonadati</taxon>
        <taxon>Pseudomonadota</taxon>
        <taxon>Betaproteobacteria</taxon>
        <taxon>Burkholderiales</taxon>
        <taxon>Burkholderiaceae</taxon>
        <taxon>Paraburkholderia</taxon>
    </lineage>
</organism>
<evidence type="ECO:0000313" key="5">
    <source>
        <dbReference type="Proteomes" id="UP000295727"/>
    </source>
</evidence>
<dbReference type="CDD" id="cd01130">
    <property type="entry name" value="VirB11-like_ATPase"/>
    <property type="match status" value="1"/>
</dbReference>
<accession>A0A4P7D608</accession>
<keyword evidence="5" id="KW-1185">Reference proteome</keyword>
<dbReference type="InterPro" id="IPR001482">
    <property type="entry name" value="T2SS/T4SS_dom"/>
</dbReference>
<dbReference type="InterPro" id="IPR003593">
    <property type="entry name" value="AAA+_ATPase"/>
</dbReference>
<sequence length="383" mass="42227">MNMRYDDSVTVRSHLGTLGIAGLLATPGVTELAINRPYEGWTETRDGWQRHELPNASLEMLMQFAPALAIYNKAKPALSAAEPEKPVRLPDGERGQIVIPPACEPGTVSMTIRVPSSTRYSVQEWADAGRFDRFRDVVRGDPAGGEGTTQRDIDAAAARAGPDGIDVGRATAVFNPARALNAYGLAQFQQEMLDALAQRDVVRFLRLAVLNRLNIVLVGGTGSGKTTLMKALADLIPIIPHEARLATIEDTHELPLPLHRNHVHLFYSEAIPARRIVKATLRMKFDRVLLTELRGDETWDYLTLLNTGHQGGLTTVHANDSIAALARIATLVKQSPVGQTLPFDYLMREIRTTVDVVLFMANRDLTEIWFDPVTKMKLLRGDA</sequence>
<dbReference type="OrthoDB" id="9810761at2"/>
<dbReference type="SMART" id="SM00382">
    <property type="entry name" value="AAA"/>
    <property type="match status" value="1"/>
</dbReference>
<dbReference type="EMBL" id="CP038152">
    <property type="protein sequence ID" value="QBR04251.1"/>
    <property type="molecule type" value="Genomic_DNA"/>
</dbReference>